<dbReference type="Proteomes" id="UP001163687">
    <property type="component" value="Chromosome"/>
</dbReference>
<sequence length="125" mass="13980">MPVRIIGLDWKGGPYTHSFDIVDVPHRPGVFKLHFREADGSWRVVLVGEAENLYEALIAHLVSTAPDPRVQELVRTGNCAYSYAELADPEERRAALRSLVEHFRPELNDPAALPEAGIRVEVNPN</sequence>
<name>A0AA35G754_9FIRM</name>
<keyword evidence="2" id="KW-1185">Reference proteome</keyword>
<dbReference type="KEGG" id="cmic:caldi_00280"/>
<dbReference type="RefSeq" id="WP_264843063.1">
    <property type="nucleotide sequence ID" value="NZ_AP025628.1"/>
</dbReference>
<proteinExistence type="predicted"/>
<reference evidence="1" key="1">
    <citation type="submission" date="2022-03" db="EMBL/GenBank/DDBJ databases">
        <title>Complete genome sequence of Caldinitratiruptor microaerophilus.</title>
        <authorList>
            <person name="Mukaiyama R."/>
            <person name="Nishiyama T."/>
            <person name="Ueda K."/>
        </authorList>
    </citation>
    <scope>NUCLEOTIDE SEQUENCE</scope>
    <source>
        <strain evidence="1">JCM 16183</strain>
    </source>
</reference>
<dbReference type="AlphaFoldDB" id="A0AA35G754"/>
<evidence type="ECO:0000313" key="1">
    <source>
        <dbReference type="EMBL" id="BDG58938.1"/>
    </source>
</evidence>
<dbReference type="EMBL" id="AP025628">
    <property type="protein sequence ID" value="BDG58938.1"/>
    <property type="molecule type" value="Genomic_DNA"/>
</dbReference>
<gene>
    <name evidence="1" type="ORF">caldi_00280</name>
</gene>
<accession>A0AA35G754</accession>
<evidence type="ECO:0000313" key="2">
    <source>
        <dbReference type="Proteomes" id="UP001163687"/>
    </source>
</evidence>
<protein>
    <submittedName>
        <fullName evidence="1">Uncharacterized protein</fullName>
    </submittedName>
</protein>
<organism evidence="1 2">
    <name type="scientific">Caldinitratiruptor microaerophilus</name>
    <dbReference type="NCBI Taxonomy" id="671077"/>
    <lineage>
        <taxon>Bacteria</taxon>
        <taxon>Bacillati</taxon>
        <taxon>Bacillota</taxon>
        <taxon>Clostridia</taxon>
        <taxon>Eubacteriales</taxon>
        <taxon>Symbiobacteriaceae</taxon>
        <taxon>Caldinitratiruptor</taxon>
    </lineage>
</organism>